<keyword evidence="3" id="KW-1185">Reference proteome</keyword>
<dbReference type="Proteomes" id="UP000283895">
    <property type="component" value="Unassembled WGS sequence"/>
</dbReference>
<dbReference type="InterPro" id="IPR056125">
    <property type="entry name" value="DUF7708"/>
</dbReference>
<evidence type="ECO:0000259" key="1">
    <source>
        <dbReference type="Pfam" id="PF24809"/>
    </source>
</evidence>
<protein>
    <recommendedName>
        <fullName evidence="1">DUF7708 domain-containing protein</fullName>
    </recommendedName>
</protein>
<evidence type="ECO:0000313" key="2">
    <source>
        <dbReference type="EMBL" id="ROV92958.1"/>
    </source>
</evidence>
<comment type="caution">
    <text evidence="2">The sequence shown here is derived from an EMBL/GenBank/DDBJ whole genome shotgun (WGS) entry which is preliminary data.</text>
</comment>
<evidence type="ECO:0000313" key="3">
    <source>
        <dbReference type="Proteomes" id="UP000283895"/>
    </source>
</evidence>
<reference evidence="2 3" key="1">
    <citation type="submission" date="2015-09" db="EMBL/GenBank/DDBJ databases">
        <title>Host preference determinants of Valsa canker pathogens revealed by comparative genomics.</title>
        <authorList>
            <person name="Yin Z."/>
            <person name="Huang L."/>
        </authorList>
    </citation>
    <scope>NUCLEOTIDE SEQUENCE [LARGE SCALE GENOMIC DNA]</scope>
    <source>
        <strain evidence="2 3">03-1</strain>
    </source>
</reference>
<proteinExistence type="predicted"/>
<sequence length="171" mass="19768">MAGITTFEEALANFKSRLSPKESKDFSNLTTLKELEKTIDSIQSSQESKKEMMNLTRIRPFLEGMKQLGKVVDVFLNTSEILAYVWGPMKFLLLTASVWTDSFDALLGAYESIGNHLPLLKHYERLFRNDADVRKLLGLIYTEILKFHSTALRFFTRPGKYLFYFETVLHN</sequence>
<dbReference type="Pfam" id="PF24809">
    <property type="entry name" value="DUF7708"/>
    <property type="match status" value="1"/>
</dbReference>
<dbReference type="STRING" id="356882.A0A423VPM0"/>
<dbReference type="AlphaFoldDB" id="A0A423VPM0"/>
<dbReference type="EMBL" id="LKEA01000047">
    <property type="protein sequence ID" value="ROV92958.1"/>
    <property type="molecule type" value="Genomic_DNA"/>
</dbReference>
<gene>
    <name evidence="2" type="ORF">VMCG_09017</name>
</gene>
<name>A0A423VPM0_9PEZI</name>
<organism evidence="2 3">
    <name type="scientific">Cytospora schulzeri</name>
    <dbReference type="NCBI Taxonomy" id="448051"/>
    <lineage>
        <taxon>Eukaryota</taxon>
        <taxon>Fungi</taxon>
        <taxon>Dikarya</taxon>
        <taxon>Ascomycota</taxon>
        <taxon>Pezizomycotina</taxon>
        <taxon>Sordariomycetes</taxon>
        <taxon>Sordariomycetidae</taxon>
        <taxon>Diaporthales</taxon>
        <taxon>Cytosporaceae</taxon>
        <taxon>Cytospora</taxon>
    </lineage>
</organism>
<accession>A0A423VPM0</accession>
<feature type="domain" description="DUF7708" evidence="1">
    <location>
        <begin position="61"/>
        <end position="157"/>
    </location>
</feature>
<dbReference type="OrthoDB" id="21416at2759"/>